<proteinExistence type="predicted"/>
<organism evidence="6 7">
    <name type="scientific">Dibothriocephalus latus</name>
    <name type="common">Fish tapeworm</name>
    <name type="synonym">Diphyllobothrium latum</name>
    <dbReference type="NCBI Taxonomy" id="60516"/>
    <lineage>
        <taxon>Eukaryota</taxon>
        <taxon>Metazoa</taxon>
        <taxon>Spiralia</taxon>
        <taxon>Lophotrochozoa</taxon>
        <taxon>Platyhelminthes</taxon>
        <taxon>Cestoda</taxon>
        <taxon>Eucestoda</taxon>
        <taxon>Diphyllobothriidea</taxon>
        <taxon>Diphyllobothriidae</taxon>
        <taxon>Dibothriocephalus</taxon>
    </lineage>
</organism>
<keyword evidence="7" id="KW-1185">Reference proteome</keyword>
<comment type="subcellular location">
    <subcellularLocation>
        <location evidence="1">Membrane</location>
        <topology evidence="1">Multi-pass membrane protein</topology>
    </subcellularLocation>
</comment>
<evidence type="ECO:0000256" key="3">
    <source>
        <dbReference type="ARBA" id="ARBA00022989"/>
    </source>
</evidence>
<evidence type="ECO:0000256" key="4">
    <source>
        <dbReference type="ARBA" id="ARBA00023136"/>
    </source>
</evidence>
<dbReference type="EMBL" id="UYRU01001338">
    <property type="protein sequence ID" value="VDK31518.1"/>
    <property type="molecule type" value="Genomic_DNA"/>
</dbReference>
<dbReference type="AlphaFoldDB" id="A0A3P6QMK3"/>
<feature type="transmembrane region" description="Helical" evidence="5">
    <location>
        <begin position="12"/>
        <end position="29"/>
    </location>
</feature>
<evidence type="ECO:0000256" key="2">
    <source>
        <dbReference type="ARBA" id="ARBA00022692"/>
    </source>
</evidence>
<dbReference type="OrthoDB" id="6493944at2759"/>
<protein>
    <recommendedName>
        <fullName evidence="8">Citrate transporter-like domain-containing protein</fullName>
    </recommendedName>
</protein>
<evidence type="ECO:0000256" key="1">
    <source>
        <dbReference type="ARBA" id="ARBA00004141"/>
    </source>
</evidence>
<evidence type="ECO:0000313" key="6">
    <source>
        <dbReference type="EMBL" id="VDK31518.1"/>
    </source>
</evidence>
<dbReference type="GO" id="GO:0015141">
    <property type="term" value="F:succinate transmembrane transporter activity"/>
    <property type="evidence" value="ECO:0007669"/>
    <property type="project" value="TreeGrafter"/>
</dbReference>
<dbReference type="PANTHER" id="PTHR10283">
    <property type="entry name" value="SOLUTE CARRIER FAMILY 13 MEMBER"/>
    <property type="match status" value="1"/>
</dbReference>
<gene>
    <name evidence="6" type="ORF">DILT_LOCUS339</name>
</gene>
<dbReference type="Proteomes" id="UP000281553">
    <property type="component" value="Unassembled WGS sequence"/>
</dbReference>
<dbReference type="GO" id="GO:0005886">
    <property type="term" value="C:plasma membrane"/>
    <property type="evidence" value="ECO:0007669"/>
    <property type="project" value="TreeGrafter"/>
</dbReference>
<feature type="transmembrane region" description="Helical" evidence="5">
    <location>
        <begin position="138"/>
        <end position="158"/>
    </location>
</feature>
<dbReference type="PANTHER" id="PTHR10283:SF82">
    <property type="entry name" value="SOLUTE CARRIER FAMILY 13 MEMBER 2"/>
    <property type="match status" value="1"/>
</dbReference>
<evidence type="ECO:0000256" key="5">
    <source>
        <dbReference type="SAM" id="Phobius"/>
    </source>
</evidence>
<dbReference type="GO" id="GO:0015137">
    <property type="term" value="F:citrate transmembrane transporter activity"/>
    <property type="evidence" value="ECO:0007669"/>
    <property type="project" value="TreeGrafter"/>
</dbReference>
<reference evidence="6 7" key="1">
    <citation type="submission" date="2018-11" db="EMBL/GenBank/DDBJ databases">
        <authorList>
            <consortium name="Pathogen Informatics"/>
        </authorList>
    </citation>
    <scope>NUCLEOTIDE SEQUENCE [LARGE SCALE GENOMIC DNA]</scope>
</reference>
<name>A0A3P6QMK3_DIBLA</name>
<keyword evidence="4 5" id="KW-0472">Membrane</keyword>
<accession>A0A3P6QMK3</accession>
<evidence type="ECO:0000313" key="7">
    <source>
        <dbReference type="Proteomes" id="UP000281553"/>
    </source>
</evidence>
<keyword evidence="3 5" id="KW-1133">Transmembrane helix</keyword>
<feature type="transmembrane region" description="Helical" evidence="5">
    <location>
        <begin position="170"/>
        <end position="189"/>
    </location>
</feature>
<keyword evidence="2 5" id="KW-0812">Transmembrane</keyword>
<evidence type="ECO:0008006" key="8">
    <source>
        <dbReference type="Google" id="ProtNLM"/>
    </source>
</evidence>
<sequence length="193" mass="20931">MISETLSAMRTIPSLANICIVALIGGILTQVITNAATLTILAPIVFDLFPVWYPAHPRGPSAQAGRGLGYTLFSNYNQFGLRWGLQIQQGLRHAHYKQFDALEAGAACLKERSSTTEGSPSQEVSKAKKCQSIGVHPFLLSIPLTIATSLAFMLPASTPPNAIIFSKGRVPLLEMVSVLSSWFILIVEYTQTK</sequence>